<protein>
    <submittedName>
        <fullName evidence="2">Uncharacterized protein</fullName>
    </submittedName>
</protein>
<keyword evidence="3" id="KW-1185">Reference proteome</keyword>
<keyword evidence="1" id="KW-1133">Transmembrane helix</keyword>
<evidence type="ECO:0000313" key="2">
    <source>
        <dbReference type="EMBL" id="TDE17737.1"/>
    </source>
</evidence>
<dbReference type="Proteomes" id="UP000294850">
    <property type="component" value="Unassembled WGS sequence"/>
</dbReference>
<reference evidence="2 3" key="1">
    <citation type="submission" date="2019-03" db="EMBL/GenBank/DDBJ databases">
        <title>Dyadobacter AR-3-6 sp. nov., isolated from arctic soil.</title>
        <authorList>
            <person name="Chaudhary D.K."/>
        </authorList>
    </citation>
    <scope>NUCLEOTIDE SEQUENCE [LARGE SCALE GENOMIC DNA]</scope>
    <source>
        <strain evidence="2 3">AR-3-6</strain>
    </source>
</reference>
<name>A0A4R5DV82_9BACT</name>
<proteinExistence type="predicted"/>
<dbReference type="EMBL" id="SMFL01000002">
    <property type="protein sequence ID" value="TDE17737.1"/>
    <property type="molecule type" value="Genomic_DNA"/>
</dbReference>
<dbReference type="AlphaFoldDB" id="A0A4R5DV82"/>
<feature type="transmembrane region" description="Helical" evidence="1">
    <location>
        <begin position="6"/>
        <end position="23"/>
    </location>
</feature>
<evidence type="ECO:0000256" key="1">
    <source>
        <dbReference type="SAM" id="Phobius"/>
    </source>
</evidence>
<keyword evidence="1" id="KW-0472">Membrane</keyword>
<keyword evidence="1" id="KW-0812">Transmembrane</keyword>
<dbReference type="RefSeq" id="WP_131957603.1">
    <property type="nucleotide sequence ID" value="NZ_SMFL01000002.1"/>
</dbReference>
<gene>
    <name evidence="2" type="ORF">E0F88_07550</name>
</gene>
<comment type="caution">
    <text evidence="2">The sequence shown here is derived from an EMBL/GenBank/DDBJ whole genome shotgun (WGS) entry which is preliminary data.</text>
</comment>
<accession>A0A4R5DV82</accession>
<evidence type="ECO:0000313" key="3">
    <source>
        <dbReference type="Proteomes" id="UP000294850"/>
    </source>
</evidence>
<organism evidence="2 3">
    <name type="scientific">Dyadobacter psychrotolerans</name>
    <dbReference type="NCBI Taxonomy" id="2541721"/>
    <lineage>
        <taxon>Bacteria</taxon>
        <taxon>Pseudomonadati</taxon>
        <taxon>Bacteroidota</taxon>
        <taxon>Cytophagia</taxon>
        <taxon>Cytophagales</taxon>
        <taxon>Spirosomataceae</taxon>
        <taxon>Dyadobacter</taxon>
    </lineage>
</organism>
<sequence length="71" mass="8053">MTKNYIIAILLALFIGTLPLSYVEGKRRVRIAIAETVTQWPEAQASYSVKERDQIENVLAVAMPQFKDITE</sequence>